<dbReference type="PROSITE" id="PS51352">
    <property type="entry name" value="THIOREDOXIN_2"/>
    <property type="match status" value="1"/>
</dbReference>
<dbReference type="Gene3D" id="3.40.30.10">
    <property type="entry name" value="Glutaredoxin"/>
    <property type="match status" value="1"/>
</dbReference>
<evidence type="ECO:0000259" key="2">
    <source>
        <dbReference type="PROSITE" id="PS51352"/>
    </source>
</evidence>
<protein>
    <submittedName>
        <fullName evidence="3">Thioredoxin family protein</fullName>
    </submittedName>
</protein>
<dbReference type="Proteomes" id="UP000516093">
    <property type="component" value="Chromosome"/>
</dbReference>
<dbReference type="InterPro" id="IPR000866">
    <property type="entry name" value="AhpC/TSA"/>
</dbReference>
<dbReference type="KEGG" id="hqi:H9L05_01935"/>
<organism evidence="3 4">
    <name type="scientific">Hymenobacter qilianensis</name>
    <dbReference type="NCBI Taxonomy" id="1385715"/>
    <lineage>
        <taxon>Bacteria</taxon>
        <taxon>Pseudomonadati</taxon>
        <taxon>Bacteroidota</taxon>
        <taxon>Cytophagia</taxon>
        <taxon>Cytophagales</taxon>
        <taxon>Hymenobacteraceae</taxon>
        <taxon>Hymenobacter</taxon>
    </lineage>
</organism>
<name>A0A7H0GW94_9BACT</name>
<reference evidence="3 4" key="1">
    <citation type="submission" date="2020-08" db="EMBL/GenBank/DDBJ databases">
        <title>Genome sequence of Hymenobacter qilianensis JCM 19763T.</title>
        <authorList>
            <person name="Hyun D.-W."/>
            <person name="Bae J.-W."/>
        </authorList>
    </citation>
    <scope>NUCLEOTIDE SEQUENCE [LARGE SCALE GENOMIC DNA]</scope>
    <source>
        <strain evidence="3 4">JCM 19763</strain>
    </source>
</reference>
<dbReference type="GO" id="GO:0016491">
    <property type="term" value="F:oxidoreductase activity"/>
    <property type="evidence" value="ECO:0007669"/>
    <property type="project" value="InterPro"/>
</dbReference>
<feature type="domain" description="Thioredoxin" evidence="2">
    <location>
        <begin position="27"/>
        <end position="180"/>
    </location>
</feature>
<evidence type="ECO:0000256" key="1">
    <source>
        <dbReference type="SAM" id="SignalP"/>
    </source>
</evidence>
<dbReference type="CDD" id="cd02969">
    <property type="entry name" value="PRX_like1"/>
    <property type="match status" value="1"/>
</dbReference>
<dbReference type="PANTHER" id="PTHR43640">
    <property type="entry name" value="OS07G0260300 PROTEIN"/>
    <property type="match status" value="1"/>
</dbReference>
<dbReference type="EMBL" id="CP060784">
    <property type="protein sequence ID" value="QNP52560.1"/>
    <property type="molecule type" value="Genomic_DNA"/>
</dbReference>
<feature type="chain" id="PRO_5029023268" evidence="1">
    <location>
        <begin position="22"/>
        <end position="205"/>
    </location>
</feature>
<proteinExistence type="predicted"/>
<feature type="signal peptide" evidence="1">
    <location>
        <begin position="1"/>
        <end position="21"/>
    </location>
</feature>
<dbReference type="SUPFAM" id="SSF52833">
    <property type="entry name" value="Thioredoxin-like"/>
    <property type="match status" value="1"/>
</dbReference>
<gene>
    <name evidence="3" type="ORF">H9L05_01935</name>
</gene>
<accession>A0A7H0GW94</accession>
<keyword evidence="4" id="KW-1185">Reference proteome</keyword>
<dbReference type="InterPro" id="IPR047262">
    <property type="entry name" value="PRX-like1"/>
</dbReference>
<evidence type="ECO:0000313" key="3">
    <source>
        <dbReference type="EMBL" id="QNP52560.1"/>
    </source>
</evidence>
<dbReference type="Pfam" id="PF00578">
    <property type="entry name" value="AhpC-TSA"/>
    <property type="match status" value="1"/>
</dbReference>
<dbReference type="RefSeq" id="WP_187732813.1">
    <property type="nucleotide sequence ID" value="NZ_BMFN01000002.1"/>
</dbReference>
<dbReference type="AlphaFoldDB" id="A0A7H0GW94"/>
<dbReference type="PANTHER" id="PTHR43640:SF1">
    <property type="entry name" value="THIOREDOXIN-DEPENDENT PEROXIREDOXIN"/>
    <property type="match status" value="1"/>
</dbReference>
<sequence length="205" mass="22327">MKKLTSFFVLCFGLVLLSAFVRPSGGYQVGDTATDFKLKNVDGKLMSLADNKAAKGFIVVFTCNTCPYAQAYESRIIDLHKKFAPQGYPVVAINPNDPAVAPGDSFEKMQARATSKKYPFPYLLDETQNVAQTYGATRTPHLYVLTRHGNALKVAYIGAIDDNSEEPTAVKTKYVENALTDIMAGKPAATNSTKAVGCTIKWKKA</sequence>
<evidence type="ECO:0000313" key="4">
    <source>
        <dbReference type="Proteomes" id="UP000516093"/>
    </source>
</evidence>
<dbReference type="InterPro" id="IPR036249">
    <property type="entry name" value="Thioredoxin-like_sf"/>
</dbReference>
<keyword evidence="1" id="KW-0732">Signal</keyword>
<dbReference type="InterPro" id="IPR013766">
    <property type="entry name" value="Thioredoxin_domain"/>
</dbReference>
<dbReference type="GO" id="GO:0016209">
    <property type="term" value="F:antioxidant activity"/>
    <property type="evidence" value="ECO:0007669"/>
    <property type="project" value="InterPro"/>
</dbReference>